<sequence>MTISQNKAGRAQDAGTAIKLTNCAKTFADGTRALMPFDLSINAGETLVLLGPSGCGKTTILRMIAGLEFADAGGAIHFGDDDVTRQSIEQRRVGMVFQSYALFPNMTVAENVAYGLKVQKVAKAERDQRVREMLEMMHIDMLADRRVDQLSGGQRQRVALARAIAPRPRVLLLDEPLTALDAKLRVRLRTEINALLRKLGITAIYVTHDQEEAMALGDRIVVMQKGEIAQIGTPQEIYRAPKTPFVADFVGASNCLKVDIENGRALLGLVDVDVSRAWNANPATDGLSEIYFRADGLMLCAPDDAHFTATVEAVSYLGEKLRVTVAGIGDDAVMVDADPDSVVTLGETVHCRLVPEKLTVFAAN</sequence>
<accession>A0ABM6XY41</accession>
<protein>
    <submittedName>
        <fullName evidence="9">ABC transporter ATP-binding protein</fullName>
    </submittedName>
</protein>
<proteinExistence type="inferred from homology"/>
<evidence type="ECO:0000256" key="6">
    <source>
        <dbReference type="ARBA" id="ARBA00022967"/>
    </source>
</evidence>
<dbReference type="EMBL" id="CP031555">
    <property type="protein sequence ID" value="AXO14591.1"/>
    <property type="molecule type" value="Genomic_DNA"/>
</dbReference>
<dbReference type="InterPro" id="IPR008995">
    <property type="entry name" value="Mo/tungstate-bd_C_term_dom"/>
</dbReference>
<dbReference type="PROSITE" id="PS00211">
    <property type="entry name" value="ABC_TRANSPORTER_1"/>
    <property type="match status" value="1"/>
</dbReference>
<evidence type="ECO:0000259" key="8">
    <source>
        <dbReference type="PROSITE" id="PS50893"/>
    </source>
</evidence>
<keyword evidence="2" id="KW-0813">Transport</keyword>
<dbReference type="InterPro" id="IPR047641">
    <property type="entry name" value="ABC_transpr_MalK/UgpC-like"/>
</dbReference>
<dbReference type="GO" id="GO:0005524">
    <property type="term" value="F:ATP binding"/>
    <property type="evidence" value="ECO:0007669"/>
    <property type="project" value="UniProtKB-KW"/>
</dbReference>
<name>A0ABM6XY41_9PROT</name>
<dbReference type="Pfam" id="PF00005">
    <property type="entry name" value="ABC_tran"/>
    <property type="match status" value="1"/>
</dbReference>
<keyword evidence="3" id="KW-1003">Cell membrane</keyword>
<dbReference type="PROSITE" id="PS50893">
    <property type="entry name" value="ABC_TRANSPORTER_2"/>
    <property type="match status" value="1"/>
</dbReference>
<keyword evidence="7" id="KW-0472">Membrane</keyword>
<dbReference type="SUPFAM" id="SSF50331">
    <property type="entry name" value="MOP-like"/>
    <property type="match status" value="1"/>
</dbReference>
<dbReference type="SUPFAM" id="SSF52540">
    <property type="entry name" value="P-loop containing nucleoside triphosphate hydrolases"/>
    <property type="match status" value="1"/>
</dbReference>
<gene>
    <name evidence="9" type="ORF">DY252_10455</name>
</gene>
<evidence type="ECO:0000313" key="10">
    <source>
        <dbReference type="Proteomes" id="UP000256971"/>
    </source>
</evidence>
<keyword evidence="6" id="KW-1278">Translocase</keyword>
<dbReference type="InterPro" id="IPR017871">
    <property type="entry name" value="ABC_transporter-like_CS"/>
</dbReference>
<reference evidence="9 10" key="1">
    <citation type="submission" date="2018-08" db="EMBL/GenBank/DDBJ databases">
        <title>Complete genome sequence of type strain Thalassospira indica MCCC 1A01103T, isolated from isolated from deep seawater of the Indian Ocean.</title>
        <authorList>
            <person name="Liu Y."/>
        </authorList>
    </citation>
    <scope>NUCLEOTIDE SEQUENCE [LARGE SCALE GENOMIC DNA]</scope>
    <source>
        <strain evidence="9 10">PB8BT</strain>
    </source>
</reference>
<evidence type="ECO:0000313" key="9">
    <source>
        <dbReference type="EMBL" id="AXO14591.1"/>
    </source>
</evidence>
<dbReference type="InterPro" id="IPR003439">
    <property type="entry name" value="ABC_transporter-like_ATP-bd"/>
</dbReference>
<evidence type="ECO:0000256" key="2">
    <source>
        <dbReference type="ARBA" id="ARBA00022448"/>
    </source>
</evidence>
<organism evidence="9 10">
    <name type="scientific">Thalassospira indica</name>
    <dbReference type="NCBI Taxonomy" id="1891279"/>
    <lineage>
        <taxon>Bacteria</taxon>
        <taxon>Pseudomonadati</taxon>
        <taxon>Pseudomonadota</taxon>
        <taxon>Alphaproteobacteria</taxon>
        <taxon>Rhodospirillales</taxon>
        <taxon>Thalassospiraceae</taxon>
        <taxon>Thalassospira</taxon>
    </lineage>
</organism>
<keyword evidence="4" id="KW-0547">Nucleotide-binding</keyword>
<dbReference type="PANTHER" id="PTHR43875:SF15">
    <property type="entry name" value="TREHALOSE IMPORT ATP-BINDING PROTEIN SUGC"/>
    <property type="match status" value="1"/>
</dbReference>
<evidence type="ECO:0000256" key="3">
    <source>
        <dbReference type="ARBA" id="ARBA00022475"/>
    </source>
</evidence>
<evidence type="ECO:0000256" key="5">
    <source>
        <dbReference type="ARBA" id="ARBA00022840"/>
    </source>
</evidence>
<dbReference type="InterPro" id="IPR027417">
    <property type="entry name" value="P-loop_NTPase"/>
</dbReference>
<comment type="similarity">
    <text evidence="1">Belongs to the ABC transporter superfamily.</text>
</comment>
<dbReference type="Gene3D" id="3.40.50.300">
    <property type="entry name" value="P-loop containing nucleotide triphosphate hydrolases"/>
    <property type="match status" value="1"/>
</dbReference>
<dbReference type="PANTHER" id="PTHR43875">
    <property type="entry name" value="MALTODEXTRIN IMPORT ATP-BINDING PROTEIN MSMX"/>
    <property type="match status" value="1"/>
</dbReference>
<evidence type="ECO:0000256" key="4">
    <source>
        <dbReference type="ARBA" id="ARBA00022741"/>
    </source>
</evidence>
<dbReference type="InterPro" id="IPR003593">
    <property type="entry name" value="AAA+_ATPase"/>
</dbReference>
<feature type="domain" description="ABC transporter" evidence="8">
    <location>
        <begin position="18"/>
        <end position="250"/>
    </location>
</feature>
<evidence type="ECO:0000256" key="1">
    <source>
        <dbReference type="ARBA" id="ARBA00005417"/>
    </source>
</evidence>
<dbReference type="InterPro" id="IPR013611">
    <property type="entry name" value="Transp-assoc_OB_typ2"/>
</dbReference>
<keyword evidence="5 9" id="KW-0067">ATP-binding</keyword>
<evidence type="ECO:0000256" key="7">
    <source>
        <dbReference type="ARBA" id="ARBA00023136"/>
    </source>
</evidence>
<keyword evidence="10" id="KW-1185">Reference proteome</keyword>
<dbReference type="SMART" id="SM00382">
    <property type="entry name" value="AAA"/>
    <property type="match status" value="1"/>
</dbReference>
<dbReference type="Proteomes" id="UP000256971">
    <property type="component" value="Chromosome"/>
</dbReference>
<dbReference type="RefSeq" id="WP_064790388.1">
    <property type="nucleotide sequence ID" value="NZ_CP031555.1"/>
</dbReference>
<dbReference type="Pfam" id="PF08402">
    <property type="entry name" value="TOBE_2"/>
    <property type="match status" value="1"/>
</dbReference>